<evidence type="ECO:0000313" key="1">
    <source>
        <dbReference type="EMBL" id="MBA4672576.1"/>
    </source>
</evidence>
<reference evidence="1" key="1">
    <citation type="journal article" date="2013" name="J. Plant Res.">
        <title>Effect of fungi and light on seed germination of three Opuntia species from semiarid lands of central Mexico.</title>
        <authorList>
            <person name="Delgado-Sanchez P."/>
            <person name="Jimenez-Bremont J.F."/>
            <person name="Guerrero-Gonzalez Mde L."/>
            <person name="Flores J."/>
        </authorList>
    </citation>
    <scope>NUCLEOTIDE SEQUENCE</scope>
    <source>
        <tissue evidence="1">Cladode</tissue>
    </source>
</reference>
<organism evidence="1">
    <name type="scientific">Opuntia streptacantha</name>
    <name type="common">Prickly pear cactus</name>
    <name type="synonym">Opuntia cardona</name>
    <dbReference type="NCBI Taxonomy" id="393608"/>
    <lineage>
        <taxon>Eukaryota</taxon>
        <taxon>Viridiplantae</taxon>
        <taxon>Streptophyta</taxon>
        <taxon>Embryophyta</taxon>
        <taxon>Tracheophyta</taxon>
        <taxon>Spermatophyta</taxon>
        <taxon>Magnoliopsida</taxon>
        <taxon>eudicotyledons</taxon>
        <taxon>Gunneridae</taxon>
        <taxon>Pentapetalae</taxon>
        <taxon>Caryophyllales</taxon>
        <taxon>Cactineae</taxon>
        <taxon>Cactaceae</taxon>
        <taxon>Opuntioideae</taxon>
        <taxon>Opuntia</taxon>
    </lineage>
</organism>
<sequence>MQQIRIKSTQKTDYIKITIHWNWADSHCIQQIWNDSTQRHPNFHLHLHTLSSSHHLRTWAAHPLHYVSANRNTREPSWAGNSRVYPLLRPASATQGGQASDLGRRTRVVNGAGRTYRSWDSKAVRKQAMADP</sequence>
<dbReference type="EMBL" id="GISG01255633">
    <property type="protein sequence ID" value="MBA4672576.1"/>
    <property type="molecule type" value="Transcribed_RNA"/>
</dbReference>
<name>A0A7C9AQ39_OPUST</name>
<accession>A0A7C9AQ39</accession>
<protein>
    <submittedName>
        <fullName evidence="1">Uncharacterized protein</fullName>
    </submittedName>
</protein>
<proteinExistence type="predicted"/>
<dbReference type="AlphaFoldDB" id="A0A7C9AQ39"/>
<reference evidence="1" key="2">
    <citation type="submission" date="2020-07" db="EMBL/GenBank/DDBJ databases">
        <authorList>
            <person name="Vera ALvarez R."/>
            <person name="Arias-Moreno D.M."/>
            <person name="Jimenez-Jacinto V."/>
            <person name="Jimenez-Bremont J.F."/>
            <person name="Swaminathan K."/>
            <person name="Moose S.P."/>
            <person name="Guerrero-Gonzalez M.L."/>
            <person name="Marino-Ramirez L."/>
            <person name="Landsman D."/>
            <person name="Rodriguez-Kessler M."/>
            <person name="Delgado-Sanchez P."/>
        </authorList>
    </citation>
    <scope>NUCLEOTIDE SEQUENCE</scope>
    <source>
        <tissue evidence="1">Cladode</tissue>
    </source>
</reference>